<feature type="transmembrane region" description="Helical" evidence="1">
    <location>
        <begin position="198"/>
        <end position="221"/>
    </location>
</feature>
<dbReference type="Pfam" id="PF07099">
    <property type="entry name" value="DUF1361"/>
    <property type="match status" value="1"/>
</dbReference>
<evidence type="ECO:0008006" key="4">
    <source>
        <dbReference type="Google" id="ProtNLM"/>
    </source>
</evidence>
<sequence>MLTSLVVGAVLMNALALALVLARGPAFGTRVYRPMLLNLALSVAPLVLLGVVALVWVLLLHEGWTAVGYVVLAVGAVVWLLLLPNAAYLITELNLSHRQPHERVPLWYDVLLVLVLAMSGVLNTVLNVFVVQLEWVLVTSGDDARALADRGSVALCVGILLLVGFGIYLGRDVRLNSWDVRHPSSLVRKVVRHVRQPGGLAGMVWFTLLTALFLGLMYLVVIGPVIRGLVLIEQAR</sequence>
<feature type="transmembrane region" description="Helical" evidence="1">
    <location>
        <begin position="6"/>
        <end position="24"/>
    </location>
</feature>
<comment type="caution">
    <text evidence="2">The sequence shown here is derived from an EMBL/GenBank/DDBJ whole genome shotgun (WGS) entry which is preliminary data.</text>
</comment>
<proteinExistence type="predicted"/>
<dbReference type="InterPro" id="IPR009793">
    <property type="entry name" value="DUF1361"/>
</dbReference>
<organism evidence="2 3">
    <name type="scientific">Cellulomonas persica</name>
    <dbReference type="NCBI Taxonomy" id="76861"/>
    <lineage>
        <taxon>Bacteria</taxon>
        <taxon>Bacillati</taxon>
        <taxon>Actinomycetota</taxon>
        <taxon>Actinomycetes</taxon>
        <taxon>Micrococcales</taxon>
        <taxon>Cellulomonadaceae</taxon>
        <taxon>Cellulomonas</taxon>
    </lineage>
</organism>
<evidence type="ECO:0000313" key="2">
    <source>
        <dbReference type="EMBL" id="GEK17317.1"/>
    </source>
</evidence>
<dbReference type="OrthoDB" id="4540541at2"/>
<dbReference type="RefSeq" id="WP_146805595.1">
    <property type="nucleotide sequence ID" value="NZ_BJUA01000004.1"/>
</dbReference>
<protein>
    <recommendedName>
        <fullName evidence="4">DUF1361 domain-containing protein</fullName>
    </recommendedName>
</protein>
<evidence type="ECO:0000313" key="3">
    <source>
        <dbReference type="Proteomes" id="UP000321386"/>
    </source>
</evidence>
<dbReference type="Proteomes" id="UP000321386">
    <property type="component" value="Unassembled WGS sequence"/>
</dbReference>
<keyword evidence="1" id="KW-1133">Transmembrane helix</keyword>
<reference evidence="2 3" key="1">
    <citation type="submission" date="2019-07" db="EMBL/GenBank/DDBJ databases">
        <title>Whole genome shotgun sequence of Cellulomonas persica NBRC 101101.</title>
        <authorList>
            <person name="Hosoyama A."/>
            <person name="Uohara A."/>
            <person name="Ohji S."/>
            <person name="Ichikawa N."/>
        </authorList>
    </citation>
    <scope>NUCLEOTIDE SEQUENCE [LARGE SCALE GENOMIC DNA]</scope>
    <source>
        <strain evidence="2 3">NBRC 101101</strain>
    </source>
</reference>
<gene>
    <name evidence="2" type="ORF">CPE01_10500</name>
</gene>
<dbReference type="EMBL" id="BJUA01000004">
    <property type="protein sequence ID" value="GEK17317.1"/>
    <property type="molecule type" value="Genomic_DNA"/>
</dbReference>
<feature type="transmembrane region" description="Helical" evidence="1">
    <location>
        <begin position="110"/>
        <end position="131"/>
    </location>
</feature>
<keyword evidence="1" id="KW-0472">Membrane</keyword>
<accession>A0A510URM8</accession>
<feature type="transmembrane region" description="Helical" evidence="1">
    <location>
        <begin position="36"/>
        <end position="60"/>
    </location>
</feature>
<evidence type="ECO:0000256" key="1">
    <source>
        <dbReference type="SAM" id="Phobius"/>
    </source>
</evidence>
<dbReference type="AlphaFoldDB" id="A0A510URM8"/>
<keyword evidence="1" id="KW-0812">Transmembrane</keyword>
<keyword evidence="3" id="KW-1185">Reference proteome</keyword>
<feature type="transmembrane region" description="Helical" evidence="1">
    <location>
        <begin position="66"/>
        <end position="90"/>
    </location>
</feature>
<name>A0A510URM8_9CELL</name>
<feature type="transmembrane region" description="Helical" evidence="1">
    <location>
        <begin position="151"/>
        <end position="169"/>
    </location>
</feature>